<dbReference type="AlphaFoldDB" id="A0A2G9ZJR7"/>
<evidence type="ECO:0000256" key="5">
    <source>
        <dbReference type="PIRSR" id="PIRSR006019-1"/>
    </source>
</evidence>
<dbReference type="PANTHER" id="PTHR11086:SF18">
    <property type="entry name" value="DEOXYCYTIDYLATE DEAMINASE"/>
    <property type="match status" value="1"/>
</dbReference>
<dbReference type="SUPFAM" id="SSF53927">
    <property type="entry name" value="Cytidine deaminase-like"/>
    <property type="match status" value="1"/>
</dbReference>
<feature type="binding site" evidence="6">
    <location>
        <position position="130"/>
    </location>
    <ligand>
        <name>Zn(2+)</name>
        <dbReference type="ChEBI" id="CHEBI:29105"/>
        <note>catalytic</note>
    </ligand>
</feature>
<dbReference type="GO" id="GO:0008270">
    <property type="term" value="F:zinc ion binding"/>
    <property type="evidence" value="ECO:0007669"/>
    <property type="project" value="InterPro"/>
</dbReference>
<dbReference type="Gene3D" id="3.40.140.10">
    <property type="entry name" value="Cytidine Deaminase, domain 2"/>
    <property type="match status" value="1"/>
</dbReference>
<sequence length="190" mass="21068">MDRRNNCDCDKSGAPAILKKPRAGRLSWDETFMNLAILVSKRTACRFVEAGAVYVDSNKRIISLGYNGPTEGDYHCIDVGCAKVDGDPKTGALKRCRGAHAEINGIINAQNTCRLRGSTLYTVTFPCYDCMKALNNAGVKEIVYYEEYERIKAGGTGLEKENEARELAEKRNIAIKKYSGQVVIDVDFKK</sequence>
<feature type="active site" description="Proton donor" evidence="5">
    <location>
        <position position="102"/>
    </location>
</feature>
<dbReference type="PIRSF" id="PIRSF006019">
    <property type="entry name" value="dCMP_deaminase"/>
    <property type="match status" value="1"/>
</dbReference>
<evidence type="ECO:0000256" key="2">
    <source>
        <dbReference type="ARBA" id="ARBA00022723"/>
    </source>
</evidence>
<reference evidence="8 9" key="1">
    <citation type="submission" date="2017-09" db="EMBL/GenBank/DDBJ databases">
        <title>Depth-based differentiation of microbial function through sediment-hosted aquifers and enrichment of novel symbionts in the deep terrestrial subsurface.</title>
        <authorList>
            <person name="Probst A.J."/>
            <person name="Ladd B."/>
            <person name="Jarett J.K."/>
            <person name="Geller-Mcgrath D.E."/>
            <person name="Sieber C.M."/>
            <person name="Emerson J.B."/>
            <person name="Anantharaman K."/>
            <person name="Thomas B.C."/>
            <person name="Malmstrom R."/>
            <person name="Stieglmeier M."/>
            <person name="Klingl A."/>
            <person name="Woyke T."/>
            <person name="Ryan C.M."/>
            <person name="Banfield J.F."/>
        </authorList>
    </citation>
    <scope>NUCLEOTIDE SEQUENCE [LARGE SCALE GENOMIC DNA]</scope>
    <source>
        <strain evidence="8">CG23_combo_of_CG06-09_8_20_14_all_49_15</strain>
    </source>
</reference>
<dbReference type="InterPro" id="IPR016193">
    <property type="entry name" value="Cytidine_deaminase-like"/>
</dbReference>
<evidence type="ECO:0000259" key="7">
    <source>
        <dbReference type="PROSITE" id="PS51747"/>
    </source>
</evidence>
<evidence type="ECO:0000256" key="6">
    <source>
        <dbReference type="PIRSR" id="PIRSR006019-2"/>
    </source>
</evidence>
<feature type="binding site" evidence="6">
    <location>
        <position position="100"/>
    </location>
    <ligand>
        <name>Zn(2+)</name>
        <dbReference type="ChEBI" id="CHEBI:29105"/>
        <note>catalytic</note>
    </ligand>
</feature>
<dbReference type="InterPro" id="IPR016192">
    <property type="entry name" value="APOBEC/CMP_deaminase_Zn-bd"/>
</dbReference>
<dbReference type="Pfam" id="PF00383">
    <property type="entry name" value="dCMP_cyt_deam_1"/>
    <property type="match status" value="1"/>
</dbReference>
<dbReference type="InterPro" id="IPR015517">
    <property type="entry name" value="dCMP_deaminase-rel"/>
</dbReference>
<protein>
    <recommendedName>
        <fullName evidence="7">CMP/dCMP-type deaminase domain-containing protein</fullName>
    </recommendedName>
</protein>
<dbReference type="GO" id="GO:0006220">
    <property type="term" value="P:pyrimidine nucleotide metabolic process"/>
    <property type="evidence" value="ECO:0007669"/>
    <property type="project" value="InterPro"/>
</dbReference>
<proteinExistence type="inferred from homology"/>
<keyword evidence="4 6" id="KW-0862">Zinc</keyword>
<dbReference type="PROSITE" id="PS00903">
    <property type="entry name" value="CYT_DCMP_DEAMINASES_1"/>
    <property type="match status" value="1"/>
</dbReference>
<evidence type="ECO:0000313" key="8">
    <source>
        <dbReference type="EMBL" id="PIP33417.1"/>
    </source>
</evidence>
<accession>A0A2G9ZJR7</accession>
<dbReference type="PANTHER" id="PTHR11086">
    <property type="entry name" value="DEOXYCYTIDYLATE DEAMINASE-RELATED"/>
    <property type="match status" value="1"/>
</dbReference>
<evidence type="ECO:0000313" key="9">
    <source>
        <dbReference type="Proteomes" id="UP000230729"/>
    </source>
</evidence>
<comment type="similarity">
    <text evidence="1">Belongs to the cytidine and deoxycytidylate deaminase family.</text>
</comment>
<dbReference type="Proteomes" id="UP000230729">
    <property type="component" value="Unassembled WGS sequence"/>
</dbReference>
<dbReference type="EMBL" id="PCSD01000106">
    <property type="protein sequence ID" value="PIP33417.1"/>
    <property type="molecule type" value="Genomic_DNA"/>
</dbReference>
<comment type="caution">
    <text evidence="8">The sequence shown here is derived from an EMBL/GenBank/DDBJ whole genome shotgun (WGS) entry which is preliminary data.</text>
</comment>
<evidence type="ECO:0000256" key="1">
    <source>
        <dbReference type="ARBA" id="ARBA00006576"/>
    </source>
</evidence>
<feature type="domain" description="CMP/dCMP-type deaminase" evidence="7">
    <location>
        <begin position="27"/>
        <end position="158"/>
    </location>
</feature>
<gene>
    <name evidence="8" type="ORF">COX22_04475</name>
</gene>
<dbReference type="InterPro" id="IPR016473">
    <property type="entry name" value="dCMP_deaminase"/>
</dbReference>
<dbReference type="GO" id="GO:0005737">
    <property type="term" value="C:cytoplasm"/>
    <property type="evidence" value="ECO:0007669"/>
    <property type="project" value="TreeGrafter"/>
</dbReference>
<organism evidence="8 9">
    <name type="scientific">Candidatus Falkowbacteria bacterium CG23_combo_of_CG06-09_8_20_14_all_49_15</name>
    <dbReference type="NCBI Taxonomy" id="1974572"/>
    <lineage>
        <taxon>Bacteria</taxon>
        <taxon>Candidatus Falkowiibacteriota</taxon>
    </lineage>
</organism>
<comment type="cofactor">
    <cofactor evidence="6">
        <name>Zn(2+)</name>
        <dbReference type="ChEBI" id="CHEBI:29105"/>
    </cofactor>
</comment>
<keyword evidence="3" id="KW-0378">Hydrolase</keyword>
<dbReference type="GO" id="GO:0004132">
    <property type="term" value="F:dCMP deaminase activity"/>
    <property type="evidence" value="ECO:0007669"/>
    <property type="project" value="InterPro"/>
</dbReference>
<keyword evidence="2 6" id="KW-0479">Metal-binding</keyword>
<dbReference type="PROSITE" id="PS51747">
    <property type="entry name" value="CYT_DCMP_DEAMINASES_2"/>
    <property type="match status" value="1"/>
</dbReference>
<evidence type="ECO:0000256" key="3">
    <source>
        <dbReference type="ARBA" id="ARBA00022801"/>
    </source>
</evidence>
<name>A0A2G9ZJR7_9BACT</name>
<evidence type="ECO:0000256" key="4">
    <source>
        <dbReference type="ARBA" id="ARBA00022833"/>
    </source>
</evidence>
<dbReference type="InterPro" id="IPR002125">
    <property type="entry name" value="CMP_dCMP_dom"/>
</dbReference>
<feature type="binding site" evidence="6">
    <location>
        <position position="127"/>
    </location>
    <ligand>
        <name>Zn(2+)</name>
        <dbReference type="ChEBI" id="CHEBI:29105"/>
        <note>catalytic</note>
    </ligand>
</feature>